<proteinExistence type="predicted"/>
<dbReference type="KEGG" id="chq:AQ619_03435"/>
<accession>A0A0P0NWS5</accession>
<dbReference type="AlphaFoldDB" id="A0A0P0NWS5"/>
<reference evidence="3 4" key="1">
    <citation type="submission" date="2015-10" db="EMBL/GenBank/DDBJ databases">
        <title>Conservation of the essential genome among Caulobacter and Brevundimonas species.</title>
        <authorList>
            <person name="Scott D."/>
            <person name="Ely B."/>
        </authorList>
    </citation>
    <scope>NUCLEOTIDE SEQUENCE [LARGE SCALE GENOMIC DNA]</scope>
    <source>
        <strain evidence="3 4">CB4</strain>
    </source>
</reference>
<evidence type="ECO:0000256" key="1">
    <source>
        <dbReference type="SAM" id="MobiDB-lite"/>
    </source>
</evidence>
<feature type="compositionally biased region" description="Low complexity" evidence="1">
    <location>
        <begin position="105"/>
        <end position="120"/>
    </location>
</feature>
<feature type="chain" id="PRO_5006052436" description="17 kDa surface antigen" evidence="2">
    <location>
        <begin position="27"/>
        <end position="158"/>
    </location>
</feature>
<keyword evidence="4" id="KW-1185">Reference proteome</keyword>
<evidence type="ECO:0000313" key="3">
    <source>
        <dbReference type="EMBL" id="ALL12483.1"/>
    </source>
</evidence>
<feature type="compositionally biased region" description="Basic and acidic residues" evidence="1">
    <location>
        <begin position="122"/>
        <end position="158"/>
    </location>
</feature>
<protein>
    <recommendedName>
        <fullName evidence="5">17 kDa surface antigen</fullName>
    </recommendedName>
</protein>
<evidence type="ECO:0000313" key="4">
    <source>
        <dbReference type="Proteomes" id="UP000056905"/>
    </source>
</evidence>
<keyword evidence="2" id="KW-0732">Signal</keyword>
<dbReference type="RefSeq" id="WP_062144284.1">
    <property type="nucleotide sequence ID" value="NZ_CP013002.1"/>
</dbReference>
<dbReference type="STRING" id="69395.AQ619_03435"/>
<dbReference type="EMBL" id="CP013002">
    <property type="protein sequence ID" value="ALL12483.1"/>
    <property type="molecule type" value="Genomic_DNA"/>
</dbReference>
<dbReference type="Proteomes" id="UP000056905">
    <property type="component" value="Chromosome"/>
</dbReference>
<feature type="signal peptide" evidence="2">
    <location>
        <begin position="1"/>
        <end position="26"/>
    </location>
</feature>
<sequence>MKTISRILVAGAVTAALVVPASGAFAGEKTKKAVIGAVIGGLAGAALGDGDKGAIAIGAVAGAAIGASTAKDKDDRRYSSGYRTRPAYNGYQQGYGQHGYGQQGYGQSYGQQTYGQQGYQSRDQRYARDTRDSRDNHYGRGDRYDARYDSRYAYDDRR</sequence>
<evidence type="ECO:0008006" key="5">
    <source>
        <dbReference type="Google" id="ProtNLM"/>
    </source>
</evidence>
<gene>
    <name evidence="3" type="ORF">AQ619_03435</name>
</gene>
<name>A0A0P0NWS5_9CAUL</name>
<organism evidence="3 4">
    <name type="scientific">Caulobacter henricii</name>
    <dbReference type="NCBI Taxonomy" id="69395"/>
    <lineage>
        <taxon>Bacteria</taxon>
        <taxon>Pseudomonadati</taxon>
        <taxon>Pseudomonadota</taxon>
        <taxon>Alphaproteobacteria</taxon>
        <taxon>Caulobacterales</taxon>
        <taxon>Caulobacteraceae</taxon>
        <taxon>Caulobacter</taxon>
    </lineage>
</organism>
<feature type="region of interest" description="Disordered" evidence="1">
    <location>
        <begin position="68"/>
        <end position="158"/>
    </location>
</feature>
<evidence type="ECO:0000256" key="2">
    <source>
        <dbReference type="SAM" id="SignalP"/>
    </source>
</evidence>